<dbReference type="InterPro" id="IPR018247">
    <property type="entry name" value="EF_Hand_1_Ca_BS"/>
</dbReference>
<accession>A0AB34IKD0</accession>
<dbReference type="PROSITE" id="PS00018">
    <property type="entry name" value="EF_HAND_1"/>
    <property type="match status" value="1"/>
</dbReference>
<dbReference type="PROSITE" id="PS50222">
    <property type="entry name" value="EF_HAND_2"/>
    <property type="match status" value="1"/>
</dbReference>
<gene>
    <name evidence="5" type="ORF">AB1Y20_011777</name>
</gene>
<dbReference type="InterPro" id="IPR002048">
    <property type="entry name" value="EF_hand_dom"/>
</dbReference>
<dbReference type="SUPFAM" id="SSF47473">
    <property type="entry name" value="EF-hand"/>
    <property type="match status" value="1"/>
</dbReference>
<feature type="compositionally biased region" description="Pro residues" evidence="2">
    <location>
        <begin position="47"/>
        <end position="80"/>
    </location>
</feature>
<dbReference type="Proteomes" id="UP001515480">
    <property type="component" value="Unassembled WGS sequence"/>
</dbReference>
<comment type="caution">
    <text evidence="5">The sequence shown here is derived from an EMBL/GenBank/DDBJ whole genome shotgun (WGS) entry which is preliminary data.</text>
</comment>
<dbReference type="EMBL" id="JBGBPQ010000025">
    <property type="protein sequence ID" value="KAL1499577.1"/>
    <property type="molecule type" value="Genomic_DNA"/>
</dbReference>
<evidence type="ECO:0000313" key="5">
    <source>
        <dbReference type="EMBL" id="KAL1499577.1"/>
    </source>
</evidence>
<dbReference type="InterPro" id="IPR011992">
    <property type="entry name" value="EF-hand-dom_pair"/>
</dbReference>
<keyword evidence="1" id="KW-0106">Calcium</keyword>
<dbReference type="GO" id="GO:0005509">
    <property type="term" value="F:calcium ion binding"/>
    <property type="evidence" value="ECO:0007669"/>
    <property type="project" value="InterPro"/>
</dbReference>
<organism evidence="5 6">
    <name type="scientific">Prymnesium parvum</name>
    <name type="common">Toxic golden alga</name>
    <dbReference type="NCBI Taxonomy" id="97485"/>
    <lineage>
        <taxon>Eukaryota</taxon>
        <taxon>Haptista</taxon>
        <taxon>Haptophyta</taxon>
        <taxon>Prymnesiophyceae</taxon>
        <taxon>Prymnesiales</taxon>
        <taxon>Prymnesiaceae</taxon>
        <taxon>Prymnesium</taxon>
    </lineage>
</organism>
<keyword evidence="3" id="KW-0812">Transmembrane</keyword>
<reference evidence="5 6" key="1">
    <citation type="journal article" date="2024" name="Science">
        <title>Giant polyketide synthase enzymes in the biosynthesis of giant marine polyether toxins.</title>
        <authorList>
            <person name="Fallon T.R."/>
            <person name="Shende V.V."/>
            <person name="Wierzbicki I.H."/>
            <person name="Pendleton A.L."/>
            <person name="Watervoot N.F."/>
            <person name="Auber R.P."/>
            <person name="Gonzalez D.J."/>
            <person name="Wisecaver J.H."/>
            <person name="Moore B.S."/>
        </authorList>
    </citation>
    <scope>NUCLEOTIDE SEQUENCE [LARGE SCALE GENOMIC DNA]</scope>
    <source>
        <strain evidence="5 6">12B1</strain>
    </source>
</reference>
<name>A0AB34IKD0_PRYPA</name>
<keyword evidence="3" id="KW-1133">Transmembrane helix</keyword>
<feature type="region of interest" description="Disordered" evidence="2">
    <location>
        <begin position="12"/>
        <end position="122"/>
    </location>
</feature>
<evidence type="ECO:0000256" key="2">
    <source>
        <dbReference type="SAM" id="MobiDB-lite"/>
    </source>
</evidence>
<protein>
    <recommendedName>
        <fullName evidence="4">EF-hand domain-containing protein</fullName>
    </recommendedName>
</protein>
<keyword evidence="6" id="KW-1185">Reference proteome</keyword>
<feature type="domain" description="EF-hand" evidence="4">
    <location>
        <begin position="632"/>
        <end position="667"/>
    </location>
</feature>
<evidence type="ECO:0000256" key="3">
    <source>
        <dbReference type="SAM" id="Phobius"/>
    </source>
</evidence>
<feature type="compositionally biased region" description="Pro residues" evidence="2">
    <location>
        <begin position="16"/>
        <end position="29"/>
    </location>
</feature>
<feature type="transmembrane region" description="Helical" evidence="3">
    <location>
        <begin position="521"/>
        <end position="540"/>
    </location>
</feature>
<keyword evidence="3" id="KW-0472">Membrane</keyword>
<proteinExistence type="predicted"/>
<feature type="transmembrane region" description="Helical" evidence="3">
    <location>
        <begin position="561"/>
        <end position="580"/>
    </location>
</feature>
<sequence length="765" mass="81707">MSLLLLAWGALATPTGPVPGPAGPGPAGPAGPATGPATGPAAGPAASPNPPASPPLPFRPPPPPASPPSSPPSLPPPQPPGLCLDTCNEVLPEQGPSAGPAAAPAPAPAGPGRRLQQGSGKAGVCEDGLGTASGICAYGSDCSDCGHRAICSSCPEECAAQLADAVYCLEAMWQDEKTCYDACNTRVCEHRGCSVQQAAAACTPLQRATLSELVKVPAFFDVDTLTTTASAAASATTPVEMVVSFSSFDLYRGESTLSNRMLASVTMTTTFLWRDSRVATSPCGFMLPSMLEITSTSNAQTKADADAATELLWLPLLTISQSQTVETTSQSFVAADALNWTLASYDNSSQCDKCLNYTVSLDVTWLLDRADWTWGDYPFDSHVLRMVLQVPGANLYTCEQAVRQVLDGEESSLLPSTNEWGFDSDFATPVVSVHPTHGGSADVTQCEVRVYLTRAYFVFLIKTVVVGVLVVYSGLAGLILDGRDHTGDRTAIILVSALIVTTSFQTDLGLGTLHYLIWWDYFNVMQMMVLLTAMIFVLWEHRLIISEQEALADHVNKVTRVSMLVGVYPLCLTAFFLYGFGHSTLMILLLATGLPAIAALSYLAIRRRLRLDETRRANAVQKLRDYPVSHPDFKKLLRAAYKVIDQDNSGTVSLEEIRTLTSAIFPSLTPKESLNLTTVMRNFADGVGQDSISVDALYEGVLYLSQELADSPNALKSARAEVGQSDFSEGERGQLELDKSGGIWARKIAERKASIRPKAHIHPAA</sequence>
<feature type="transmembrane region" description="Helical" evidence="3">
    <location>
        <begin position="586"/>
        <end position="605"/>
    </location>
</feature>
<evidence type="ECO:0000259" key="4">
    <source>
        <dbReference type="PROSITE" id="PS50222"/>
    </source>
</evidence>
<feature type="transmembrane region" description="Helical" evidence="3">
    <location>
        <begin position="492"/>
        <end position="515"/>
    </location>
</feature>
<feature type="compositionally biased region" description="Low complexity" evidence="2">
    <location>
        <begin position="30"/>
        <end position="46"/>
    </location>
</feature>
<dbReference type="AlphaFoldDB" id="A0AB34IKD0"/>
<feature type="transmembrane region" description="Helical" evidence="3">
    <location>
        <begin position="455"/>
        <end position="480"/>
    </location>
</feature>
<evidence type="ECO:0000256" key="1">
    <source>
        <dbReference type="ARBA" id="ARBA00022837"/>
    </source>
</evidence>
<evidence type="ECO:0000313" key="6">
    <source>
        <dbReference type="Proteomes" id="UP001515480"/>
    </source>
</evidence>